<keyword evidence="2" id="KW-1185">Reference proteome</keyword>
<evidence type="ECO:0000313" key="1">
    <source>
        <dbReference type="EMBL" id="WVX88046.1"/>
    </source>
</evidence>
<organism evidence="1 2">
    <name type="scientific">Arthrobacter phage TforTroy</name>
    <dbReference type="NCBI Taxonomy" id="3118973"/>
    <lineage>
        <taxon>Viruses</taxon>
        <taxon>Duplodnaviria</taxon>
        <taxon>Heunggongvirae</taxon>
        <taxon>Uroviricota</taxon>
        <taxon>Caudoviricetes</taxon>
        <taxon>Casidaviridae</taxon>
        <taxon>Yangvirus</taxon>
        <taxon>Yangvirus tfortroy</taxon>
    </lineage>
</organism>
<protein>
    <submittedName>
        <fullName evidence="1">Uncharacterized protein</fullName>
    </submittedName>
</protein>
<dbReference type="EMBL" id="PP208923">
    <property type="protein sequence ID" value="WVX88046.1"/>
    <property type="molecule type" value="Genomic_DNA"/>
</dbReference>
<name>A0ABZ2CPY8_9CAUD</name>
<accession>A0ABZ2CPY8</accession>
<sequence>MALPIPDADEIGRFQDDEGETFVVTREDHETLKVSVYGSSGVYLNDVLVFARDAHKLAALLIEGTTT</sequence>
<reference evidence="1 2" key="1">
    <citation type="submission" date="2024-01" db="EMBL/GenBank/DDBJ databases">
        <authorList>
            <person name="Hatashita A.H."/>
            <person name="Torres-Espinosa M.A."/>
            <person name="Pham B."/>
            <person name="Scavetti A.M."/>
            <person name="West-Szucs J."/>
            <person name="Mao X."/>
            <person name="Saha A."/>
            <person name="Bartolome A.S."/>
            <person name="Rodriguez S.T."/>
            <person name="Vazquez G.A."/>
            <person name="Chang J.C."/>
            <person name="Sun X."/>
            <person name="Fields B."/>
            <person name="Taylor A."/>
            <person name="Mendoza A.Marie."/>
            <person name="Canio N.Luke."/>
            <person name="Parikh H."/>
            <person name="Kapinos A."/>
            <person name="Zorawik M."/>
            <person name="Garza D.R."/>
            <person name="Reddi K."/>
            <person name="Freise A.C."/>
            <person name="Garcia-Vedrenne A.E."/>
            <person name="Garlena R.A."/>
            <person name="Russell D.A."/>
            <person name="Jacobs-Sera D."/>
            <person name="Hatfull G.F."/>
        </authorList>
    </citation>
    <scope>NUCLEOTIDE SEQUENCE [LARGE SCALE GENOMIC DNA]</scope>
</reference>
<gene>
    <name evidence="1" type="primary">58</name>
    <name evidence="1" type="ORF">SEA_TFORTROY_58</name>
</gene>
<proteinExistence type="predicted"/>
<evidence type="ECO:0000313" key="2">
    <source>
        <dbReference type="Proteomes" id="UP001348773"/>
    </source>
</evidence>
<dbReference type="Proteomes" id="UP001348773">
    <property type="component" value="Segment"/>
</dbReference>